<dbReference type="CDD" id="cd11325">
    <property type="entry name" value="AmyAc_GTHase"/>
    <property type="match status" value="1"/>
</dbReference>
<dbReference type="EC" id="3.2.1.141" evidence="4 13"/>
<dbReference type="InterPro" id="IPR044901">
    <property type="entry name" value="Trehalose_TreZ_E-set_sf"/>
</dbReference>
<evidence type="ECO:0000256" key="8">
    <source>
        <dbReference type="ARBA" id="ARBA00023277"/>
    </source>
</evidence>
<comment type="subcellular location">
    <subcellularLocation>
        <location evidence="1 15">Cytoplasm</location>
    </subcellularLocation>
</comment>
<comment type="similarity">
    <text evidence="3 14">Belongs to the glycosyl hydrolase 13 family.</text>
</comment>
<dbReference type="InterPro" id="IPR014756">
    <property type="entry name" value="Ig_E-set"/>
</dbReference>
<comment type="catalytic activity">
    <reaction evidence="12 14">
        <text>hydrolysis of (1-&gt;4)-alpha-D-glucosidic linkage in 4-alpha-D-[(1-&gt;4)-alpha-D-glucanosyl]n trehalose to yield trehalose and (1-&gt;4)-alpha-D-glucan.</text>
        <dbReference type="EC" id="3.2.1.141"/>
    </reaction>
</comment>
<comment type="caution">
    <text evidence="19">The sequence shown here is derived from an EMBL/GenBank/DDBJ whole genome shotgun (WGS) entry which is preliminary data.</text>
</comment>
<dbReference type="CDD" id="cd02853">
    <property type="entry name" value="E_set_MTHase_like_N"/>
    <property type="match status" value="1"/>
</dbReference>
<evidence type="ECO:0000256" key="6">
    <source>
        <dbReference type="ARBA" id="ARBA00022490"/>
    </source>
</evidence>
<dbReference type="SMART" id="SM00642">
    <property type="entry name" value="Aamy"/>
    <property type="match status" value="1"/>
</dbReference>
<name>A0A840EA71_9BACT</name>
<dbReference type="PANTHER" id="PTHR43651:SF11">
    <property type="entry name" value="MALTO-OLIGOSYLTREHALOSE TREHALOHYDROLASE"/>
    <property type="match status" value="1"/>
</dbReference>
<evidence type="ECO:0000256" key="1">
    <source>
        <dbReference type="ARBA" id="ARBA00004496"/>
    </source>
</evidence>
<evidence type="ECO:0000256" key="9">
    <source>
        <dbReference type="ARBA" id="ARBA00023295"/>
    </source>
</evidence>
<feature type="binding site" evidence="16">
    <location>
        <begin position="401"/>
        <end position="406"/>
    </location>
    <ligand>
        <name>substrate</name>
    </ligand>
</feature>
<evidence type="ECO:0000313" key="19">
    <source>
        <dbReference type="EMBL" id="MBB4080622.1"/>
    </source>
</evidence>
<dbReference type="InterPro" id="IPR006047">
    <property type="entry name" value="GH13_cat_dom"/>
</dbReference>
<dbReference type="RefSeq" id="WP_183496853.1">
    <property type="nucleotide sequence ID" value="NZ_JACIFF010000009.1"/>
</dbReference>
<dbReference type="UniPathway" id="UPA00299"/>
<sequence>MSEFPSFPYLPLGPLPMDASGNRRFRIWAPSVKKLQLALLTADRPRVHEMKQEGDGYLLSEPLTVPAGTRYGYYRNGKHDKLYPDPASRYQPEGVHGPSEVIDLETVGTTDWRGRGLAGGAIYELHVGTFTPEGTFRAATDRLDYLQDLGVNILEIMPLNQTPGDRNWGYDGVLPFALFRAYGRPEDLRDFIKAAHGRGIAVLIDVIYNHLGPEGNYLPKFFPVFTEQHHTPWGSAINFDDRQADGVRNYWLQNVRLWLEEYGADGLRIDAVHAIKDYSAEHFLESLSTVADEIGQRQNREMILIAECDLNAPRYILPRERGGYGMSGQWVDEFHHALHAVVTGESRGYYEDFGQVEHLAKALRDGYVYTGQYSPHRQRNFGVPPRSDLFPAQFVVFLQNHDQVGNRMIGDRLSENIPEDKYLLAAATYLLSPFTPLIFMGEEYGERNRFPYFVHHGDDGLIEAVRRGRAAEFAAFQHEGHTVPDPQAKETFQSAKLSWEKNARVAELYRTALHLRAAAPTDYTFADISVDQAGTLITWTVAGSPYLHCANFGDAALTVEVPGRILLQTNGATRTDRHLHLPAWGFATLATQ</sequence>
<dbReference type="PIRSF" id="PIRSF006337">
    <property type="entry name" value="Trehalose_TreZ"/>
    <property type="match status" value="1"/>
</dbReference>
<evidence type="ECO:0000256" key="10">
    <source>
        <dbReference type="ARBA" id="ARBA00032057"/>
    </source>
</evidence>
<feature type="active site" description="Proton donor" evidence="15">
    <location>
        <position position="307"/>
    </location>
</feature>
<dbReference type="GO" id="GO:0005737">
    <property type="term" value="C:cytoplasm"/>
    <property type="evidence" value="ECO:0007669"/>
    <property type="project" value="UniProtKB-SubCell"/>
</dbReference>
<evidence type="ECO:0000256" key="15">
    <source>
        <dbReference type="PIRSR" id="PIRSR006337-1"/>
    </source>
</evidence>
<keyword evidence="20" id="KW-1185">Reference proteome</keyword>
<evidence type="ECO:0000256" key="5">
    <source>
        <dbReference type="ARBA" id="ARBA00015938"/>
    </source>
</evidence>
<feature type="domain" description="Glycosyl hydrolase family 13 catalytic" evidence="18">
    <location>
        <begin position="124"/>
        <end position="471"/>
    </location>
</feature>
<keyword evidence="9 14" id="KW-0326">Glycosidase</keyword>
<organism evidence="19 20">
    <name type="scientific">Neolewinella aquimaris</name>
    <dbReference type="NCBI Taxonomy" id="1835722"/>
    <lineage>
        <taxon>Bacteria</taxon>
        <taxon>Pseudomonadati</taxon>
        <taxon>Bacteroidota</taxon>
        <taxon>Saprospiria</taxon>
        <taxon>Saprospirales</taxon>
        <taxon>Lewinellaceae</taxon>
        <taxon>Neolewinella</taxon>
    </lineage>
</organism>
<accession>A0A840EA71</accession>
<dbReference type="Proteomes" id="UP000576209">
    <property type="component" value="Unassembled WGS sequence"/>
</dbReference>
<protein>
    <recommendedName>
        <fullName evidence="5 13">Malto-oligosyltrehalose trehalohydrolase</fullName>
        <shortName evidence="14">MTHase</shortName>
        <ecNumber evidence="4 13">3.2.1.141</ecNumber>
    </recommendedName>
    <alternativeName>
        <fullName evidence="11 14">4-alpha-D-((1-&gt;4)-alpha-D-glucano)trehalose trehalohydrolase</fullName>
    </alternativeName>
    <alternativeName>
        <fullName evidence="10 14">Maltooligosyl trehalose trehalohydrolase</fullName>
    </alternativeName>
</protein>
<reference evidence="19 20" key="1">
    <citation type="submission" date="2020-08" db="EMBL/GenBank/DDBJ databases">
        <title>Genomic Encyclopedia of Type Strains, Phase IV (KMG-IV): sequencing the most valuable type-strain genomes for metagenomic binning, comparative biology and taxonomic classification.</title>
        <authorList>
            <person name="Goeker M."/>
        </authorList>
    </citation>
    <scope>NUCLEOTIDE SEQUENCE [LARGE SCALE GENOMIC DNA]</scope>
    <source>
        <strain evidence="19 20">DSM 105137</strain>
    </source>
</reference>
<dbReference type="SUPFAM" id="SSF51445">
    <property type="entry name" value="(Trans)glycosidases"/>
    <property type="match status" value="1"/>
</dbReference>
<evidence type="ECO:0000256" key="13">
    <source>
        <dbReference type="NCBIfam" id="TIGR02402"/>
    </source>
</evidence>
<evidence type="ECO:0000256" key="4">
    <source>
        <dbReference type="ARBA" id="ARBA00012268"/>
    </source>
</evidence>
<keyword evidence="7 14" id="KW-0378">Hydrolase</keyword>
<dbReference type="InterPro" id="IPR017853">
    <property type="entry name" value="GH"/>
</dbReference>
<evidence type="ECO:0000256" key="12">
    <source>
        <dbReference type="ARBA" id="ARBA00034013"/>
    </source>
</evidence>
<evidence type="ECO:0000256" key="2">
    <source>
        <dbReference type="ARBA" id="ARBA00005199"/>
    </source>
</evidence>
<gene>
    <name evidence="19" type="ORF">GGR28_003257</name>
</gene>
<proteinExistence type="inferred from homology"/>
<dbReference type="SUPFAM" id="SSF81296">
    <property type="entry name" value="E set domains"/>
    <property type="match status" value="1"/>
</dbReference>
<evidence type="ECO:0000259" key="18">
    <source>
        <dbReference type="SMART" id="SM00642"/>
    </source>
</evidence>
<evidence type="ECO:0000313" key="20">
    <source>
        <dbReference type="Proteomes" id="UP000576209"/>
    </source>
</evidence>
<dbReference type="Gene3D" id="1.10.10.760">
    <property type="entry name" value="E-set domains of sugar-utilizing enzymes"/>
    <property type="match status" value="1"/>
</dbReference>
<dbReference type="Pfam" id="PF00128">
    <property type="entry name" value="Alpha-amylase"/>
    <property type="match status" value="1"/>
</dbReference>
<evidence type="ECO:0000256" key="7">
    <source>
        <dbReference type="ARBA" id="ARBA00022801"/>
    </source>
</evidence>
<evidence type="ECO:0000256" key="17">
    <source>
        <dbReference type="PIRSR" id="PIRSR006337-3"/>
    </source>
</evidence>
<keyword evidence="8" id="KW-0119">Carbohydrate metabolism</keyword>
<dbReference type="GO" id="GO:0005992">
    <property type="term" value="P:trehalose biosynthetic process"/>
    <property type="evidence" value="ECO:0007669"/>
    <property type="project" value="UniProtKB-UniRule"/>
</dbReference>
<comment type="pathway">
    <text evidence="2 14">Glycan biosynthesis; trehalose biosynthesis.</text>
</comment>
<feature type="binding site" evidence="16">
    <location>
        <begin position="268"/>
        <end position="273"/>
    </location>
    <ligand>
        <name>substrate</name>
    </ligand>
</feature>
<keyword evidence="6" id="KW-0963">Cytoplasm</keyword>
<dbReference type="InterPro" id="IPR012768">
    <property type="entry name" value="Trehalose_TreZ"/>
</dbReference>
<dbReference type="InterPro" id="IPR013783">
    <property type="entry name" value="Ig-like_fold"/>
</dbReference>
<evidence type="ECO:0000256" key="14">
    <source>
        <dbReference type="PIRNR" id="PIRNR006337"/>
    </source>
</evidence>
<dbReference type="Gene3D" id="2.60.40.10">
    <property type="entry name" value="Immunoglobulins"/>
    <property type="match status" value="1"/>
</dbReference>
<evidence type="ECO:0000256" key="11">
    <source>
        <dbReference type="ARBA" id="ARBA00033284"/>
    </source>
</evidence>
<dbReference type="NCBIfam" id="TIGR02402">
    <property type="entry name" value="trehalose_TreZ"/>
    <property type="match status" value="1"/>
</dbReference>
<dbReference type="AlphaFoldDB" id="A0A840EA71"/>
<evidence type="ECO:0000256" key="16">
    <source>
        <dbReference type="PIRSR" id="PIRSR006337-2"/>
    </source>
</evidence>
<dbReference type="GO" id="GO:0033942">
    <property type="term" value="F:4-alpha-D-(1-&gt;4)-alpha-D-glucanotrehalose trehalohydrolase activity"/>
    <property type="evidence" value="ECO:0007669"/>
    <property type="project" value="UniProtKB-EC"/>
</dbReference>
<evidence type="ECO:0000256" key="3">
    <source>
        <dbReference type="ARBA" id="ARBA00008061"/>
    </source>
</evidence>
<feature type="site" description="Transition state stabilizer" evidence="17">
    <location>
        <position position="402"/>
    </location>
</feature>
<feature type="active site" description="Nucleophile" evidence="15">
    <location>
        <position position="270"/>
    </location>
</feature>
<dbReference type="Gene3D" id="3.20.20.80">
    <property type="entry name" value="Glycosidases"/>
    <property type="match status" value="1"/>
</dbReference>
<dbReference type="PANTHER" id="PTHR43651">
    <property type="entry name" value="1,4-ALPHA-GLUCAN-BRANCHING ENZYME"/>
    <property type="match status" value="1"/>
</dbReference>
<dbReference type="EMBL" id="JACIFF010000009">
    <property type="protein sequence ID" value="MBB4080622.1"/>
    <property type="molecule type" value="Genomic_DNA"/>
</dbReference>
<feature type="binding site" evidence="16">
    <location>
        <begin position="332"/>
        <end position="336"/>
    </location>
    <ligand>
        <name>substrate</name>
    </ligand>
</feature>